<proteinExistence type="predicted"/>
<dbReference type="SUPFAM" id="SSF56112">
    <property type="entry name" value="Protein kinase-like (PK-like)"/>
    <property type="match status" value="1"/>
</dbReference>
<name>A0A6C0BRD5_9ZZZZ</name>
<dbReference type="InterPro" id="IPR011009">
    <property type="entry name" value="Kinase-like_dom_sf"/>
</dbReference>
<accession>A0A6C0BRD5</accession>
<dbReference type="AlphaFoldDB" id="A0A6C0BRD5"/>
<sequence>MDINSTLNIMDVCEYNPIHTLIGCNYNNQIPTMKIDGSDIGNVQTTDGNNVHIKLSPLLDPLKYMSGSYDTTDTNLFNIPHTDKSENCHTKIMNPFNSAYVDALFYNLSSRVNDKYNIPHCVKYYGEYSGVKKEYNINLEDDIEYICDSEFFVKNNGTLFNVDIPNEDVKTLPRVTISDNIELNDVCEISDLDDLMSGLSVDKVKDHICVGNDDTIHLESDADSDCSSKSSNTDPNYDEADDLLCESDEESSDSDSSIGCDAVLKSFPVHAIYIEKCKGTLDDIMPSIDNNEWESVVFQISITLAIYQKLFDFTHNDLHTSNIMYINTDVKFLYYKFMGRHYKVPTHGKIYKIIDFGRAIYRLENNLIYSDSFESDGDAYGQYNFGPIKNDSGVDIEPNKSFDLTRLGCSIYDFVIDDVENGEDSGIKKLICEWCLDDDGKNVLYKKDGSERYPGFKLYKMISRKVHKHTPENVISNNIFDKFIISRKNIKNKNILNIDNMEFN</sequence>
<dbReference type="EMBL" id="MN739227">
    <property type="protein sequence ID" value="QHS94620.1"/>
    <property type="molecule type" value="Genomic_DNA"/>
</dbReference>
<organism evidence="2">
    <name type="scientific">viral metagenome</name>
    <dbReference type="NCBI Taxonomy" id="1070528"/>
    <lineage>
        <taxon>unclassified sequences</taxon>
        <taxon>metagenomes</taxon>
        <taxon>organismal metagenomes</taxon>
    </lineage>
</organism>
<reference evidence="2" key="1">
    <citation type="journal article" date="2020" name="Nature">
        <title>Giant virus diversity and host interactions through global metagenomics.</title>
        <authorList>
            <person name="Schulz F."/>
            <person name="Roux S."/>
            <person name="Paez-Espino D."/>
            <person name="Jungbluth S."/>
            <person name="Walsh D.A."/>
            <person name="Denef V.J."/>
            <person name="McMahon K.D."/>
            <person name="Konstantinidis K.T."/>
            <person name="Eloe-Fadrosh E.A."/>
            <person name="Kyrpides N.C."/>
            <person name="Woyke T."/>
        </authorList>
    </citation>
    <scope>NUCLEOTIDE SEQUENCE</scope>
    <source>
        <strain evidence="2">GVMAG-M-3300018416-45</strain>
    </source>
</reference>
<feature type="compositionally biased region" description="Low complexity" evidence="1">
    <location>
        <begin position="225"/>
        <end position="234"/>
    </location>
</feature>
<evidence type="ECO:0000256" key="1">
    <source>
        <dbReference type="SAM" id="MobiDB-lite"/>
    </source>
</evidence>
<evidence type="ECO:0000313" key="2">
    <source>
        <dbReference type="EMBL" id="QHS94620.1"/>
    </source>
</evidence>
<evidence type="ECO:0008006" key="3">
    <source>
        <dbReference type="Google" id="ProtNLM"/>
    </source>
</evidence>
<dbReference type="Gene3D" id="1.10.510.10">
    <property type="entry name" value="Transferase(Phosphotransferase) domain 1"/>
    <property type="match status" value="1"/>
</dbReference>
<feature type="region of interest" description="Disordered" evidence="1">
    <location>
        <begin position="220"/>
        <end position="240"/>
    </location>
</feature>
<protein>
    <recommendedName>
        <fullName evidence="3">Protein kinase domain-containing protein</fullName>
    </recommendedName>
</protein>